<dbReference type="AlphaFoldDB" id="A0AAN7YPA1"/>
<dbReference type="SUPFAM" id="SSF53335">
    <property type="entry name" value="S-adenosyl-L-methionine-dependent methyltransferases"/>
    <property type="match status" value="1"/>
</dbReference>
<dbReference type="InterPro" id="IPR029063">
    <property type="entry name" value="SAM-dependent_MTases_sf"/>
</dbReference>
<evidence type="ECO:0000313" key="5">
    <source>
        <dbReference type="EMBL" id="KAK5112383.1"/>
    </source>
</evidence>
<evidence type="ECO:0000256" key="1">
    <source>
        <dbReference type="ARBA" id="ARBA00008361"/>
    </source>
</evidence>
<accession>A0AAN7YPA1</accession>
<sequence length="329" mass="36621">MTDRTTIARHNIYDQDDAFWEAYRQGRPNIPESFFQRIYDYHSHEGGAFNLVHDAGAGGGVLSARFATRFNHVLVSDPSADNLNVARQSLAGDQYEFRLGKLEDFSGLTTQSVDMVFCGTSLHWCDLDQAFESITHQLKPGGTFAACLTGVAGLHDQTANKAWRGVIRQGHAEVLRRPPHGSDTYHKLKSTGLLVASAYDAVPLPEKYFERGARRLKLNYPPWYSWWDQLVALDVRDEWPYVNAFGLHDVVSSEEDSGWGFETEIKGLRTIAEALSLDLSSPGLVKAWAELQEVVGDRTVHGVWPCTLLLATKASNSAVHENGELQTTV</sequence>
<dbReference type="InterPro" id="IPR051052">
    <property type="entry name" value="Diverse_substrate_MTase"/>
</dbReference>
<reference evidence="5" key="1">
    <citation type="submission" date="2023-08" db="EMBL/GenBank/DDBJ databases">
        <title>Black Yeasts Isolated from many extreme environments.</title>
        <authorList>
            <person name="Coleine C."/>
            <person name="Stajich J.E."/>
            <person name="Selbmann L."/>
        </authorList>
    </citation>
    <scope>NUCLEOTIDE SEQUENCE</scope>
    <source>
        <strain evidence="5">CCFEE 5401</strain>
    </source>
</reference>
<keyword evidence="2" id="KW-0489">Methyltransferase</keyword>
<keyword evidence="3" id="KW-0808">Transferase</keyword>
<evidence type="ECO:0000259" key="4">
    <source>
        <dbReference type="Pfam" id="PF08241"/>
    </source>
</evidence>
<evidence type="ECO:0000313" key="6">
    <source>
        <dbReference type="Proteomes" id="UP001310890"/>
    </source>
</evidence>
<organism evidence="5 6">
    <name type="scientific">Meristemomyces frigidus</name>
    <dbReference type="NCBI Taxonomy" id="1508187"/>
    <lineage>
        <taxon>Eukaryota</taxon>
        <taxon>Fungi</taxon>
        <taxon>Dikarya</taxon>
        <taxon>Ascomycota</taxon>
        <taxon>Pezizomycotina</taxon>
        <taxon>Dothideomycetes</taxon>
        <taxon>Dothideomycetidae</taxon>
        <taxon>Mycosphaerellales</taxon>
        <taxon>Teratosphaeriaceae</taxon>
        <taxon>Meristemomyces</taxon>
    </lineage>
</organism>
<dbReference type="Pfam" id="PF08241">
    <property type="entry name" value="Methyltransf_11"/>
    <property type="match status" value="1"/>
</dbReference>
<dbReference type="GO" id="GO:0008757">
    <property type="term" value="F:S-adenosylmethionine-dependent methyltransferase activity"/>
    <property type="evidence" value="ECO:0007669"/>
    <property type="project" value="InterPro"/>
</dbReference>
<dbReference type="Gene3D" id="3.40.50.150">
    <property type="entry name" value="Vaccinia Virus protein VP39"/>
    <property type="match status" value="1"/>
</dbReference>
<dbReference type="GO" id="GO:0032259">
    <property type="term" value="P:methylation"/>
    <property type="evidence" value="ECO:0007669"/>
    <property type="project" value="UniProtKB-KW"/>
</dbReference>
<comment type="caution">
    <text evidence="5">The sequence shown here is derived from an EMBL/GenBank/DDBJ whole genome shotgun (WGS) entry which is preliminary data.</text>
</comment>
<evidence type="ECO:0000256" key="3">
    <source>
        <dbReference type="ARBA" id="ARBA00022679"/>
    </source>
</evidence>
<dbReference type="PANTHER" id="PTHR44942:SF4">
    <property type="entry name" value="METHYLTRANSFERASE TYPE 11 DOMAIN-CONTAINING PROTEIN"/>
    <property type="match status" value="1"/>
</dbReference>
<dbReference type="CDD" id="cd02440">
    <property type="entry name" value="AdoMet_MTases"/>
    <property type="match status" value="1"/>
</dbReference>
<dbReference type="PANTHER" id="PTHR44942">
    <property type="entry name" value="METHYLTRANSF_11 DOMAIN-CONTAINING PROTEIN"/>
    <property type="match status" value="1"/>
</dbReference>
<comment type="similarity">
    <text evidence="1">Belongs to the methyltransferase superfamily.</text>
</comment>
<feature type="domain" description="Methyltransferase type 11" evidence="4">
    <location>
        <begin position="54"/>
        <end position="145"/>
    </location>
</feature>
<dbReference type="Proteomes" id="UP001310890">
    <property type="component" value="Unassembled WGS sequence"/>
</dbReference>
<protein>
    <recommendedName>
        <fullName evidence="4">Methyltransferase type 11 domain-containing protein</fullName>
    </recommendedName>
</protein>
<gene>
    <name evidence="5" type="ORF">LTR62_004346</name>
</gene>
<name>A0AAN7YPA1_9PEZI</name>
<dbReference type="InterPro" id="IPR013216">
    <property type="entry name" value="Methyltransf_11"/>
</dbReference>
<dbReference type="EMBL" id="JAVRRL010000031">
    <property type="protein sequence ID" value="KAK5112383.1"/>
    <property type="molecule type" value="Genomic_DNA"/>
</dbReference>
<proteinExistence type="inferred from homology"/>
<evidence type="ECO:0000256" key="2">
    <source>
        <dbReference type="ARBA" id="ARBA00022603"/>
    </source>
</evidence>